<evidence type="ECO:0000256" key="4">
    <source>
        <dbReference type="ARBA" id="ARBA00022912"/>
    </source>
</evidence>
<dbReference type="Proteomes" id="UP000035642">
    <property type="component" value="Unassembled WGS sequence"/>
</dbReference>
<dbReference type="PROSITE" id="PS50055">
    <property type="entry name" value="TYR_PHOSPHATASE_PTP"/>
    <property type="match status" value="1"/>
</dbReference>
<dbReference type="PROSITE" id="PS00383">
    <property type="entry name" value="TYR_PHOSPHATASE_1"/>
    <property type="match status" value="1"/>
</dbReference>
<evidence type="ECO:0000313" key="8">
    <source>
        <dbReference type="WBParaSite" id="ACAC_0001329301-mRNA-1"/>
    </source>
</evidence>
<dbReference type="Gene3D" id="3.90.190.10">
    <property type="entry name" value="Protein tyrosine phosphatase superfamily"/>
    <property type="match status" value="1"/>
</dbReference>
<evidence type="ECO:0000259" key="6">
    <source>
        <dbReference type="PROSITE" id="PS50056"/>
    </source>
</evidence>
<dbReference type="Pfam" id="PF00102">
    <property type="entry name" value="Y_phosphatase"/>
    <property type="match status" value="1"/>
</dbReference>
<dbReference type="SUPFAM" id="SSF52799">
    <property type="entry name" value="(Phosphotyrosine protein) phosphatases II"/>
    <property type="match status" value="1"/>
</dbReference>
<feature type="domain" description="Tyrosine-protein phosphatase" evidence="5">
    <location>
        <begin position="1"/>
        <end position="301"/>
    </location>
</feature>
<evidence type="ECO:0000256" key="2">
    <source>
        <dbReference type="ARBA" id="ARBA00013064"/>
    </source>
</evidence>
<keyword evidence="4" id="KW-0904">Protein phosphatase</keyword>
<dbReference type="PANTHER" id="PTHR19134:SF562">
    <property type="entry name" value="PROTEIN-TYROSINE-PHOSPHATASE"/>
    <property type="match status" value="1"/>
</dbReference>
<name>A0A0K0DNF6_ANGCA</name>
<evidence type="ECO:0000256" key="1">
    <source>
        <dbReference type="ARBA" id="ARBA00009580"/>
    </source>
</evidence>
<dbReference type="InterPro" id="IPR000242">
    <property type="entry name" value="PTP_cat"/>
</dbReference>
<evidence type="ECO:0000256" key="3">
    <source>
        <dbReference type="ARBA" id="ARBA00022801"/>
    </source>
</evidence>
<dbReference type="WBParaSite" id="ACAC_0001329301-mRNA-1">
    <property type="protein sequence ID" value="ACAC_0001329301-mRNA-1"/>
    <property type="gene ID" value="ACAC_0001329301"/>
</dbReference>
<dbReference type="GO" id="GO:0008045">
    <property type="term" value="P:motor neuron axon guidance"/>
    <property type="evidence" value="ECO:0007669"/>
    <property type="project" value="TreeGrafter"/>
</dbReference>
<reference evidence="7" key="1">
    <citation type="submission" date="2012-09" db="EMBL/GenBank/DDBJ databases">
        <authorList>
            <person name="Martin A.A."/>
        </authorList>
    </citation>
    <scope>NUCLEOTIDE SEQUENCE</scope>
</reference>
<dbReference type="GO" id="GO:0004725">
    <property type="term" value="F:protein tyrosine phosphatase activity"/>
    <property type="evidence" value="ECO:0007669"/>
    <property type="project" value="UniProtKB-EC"/>
</dbReference>
<dbReference type="SMART" id="SM00194">
    <property type="entry name" value="PTPc"/>
    <property type="match status" value="1"/>
</dbReference>
<dbReference type="STRING" id="6313.A0A0K0DNF6"/>
<dbReference type="InterPro" id="IPR000387">
    <property type="entry name" value="Tyr_Pase_dom"/>
</dbReference>
<dbReference type="InterPro" id="IPR003595">
    <property type="entry name" value="Tyr_Pase_cat"/>
</dbReference>
<keyword evidence="7" id="KW-1185">Reference proteome</keyword>
<dbReference type="CDD" id="cd00047">
    <property type="entry name" value="PTPc"/>
    <property type="match status" value="1"/>
</dbReference>
<organism evidence="7 8">
    <name type="scientific">Angiostrongylus cantonensis</name>
    <name type="common">Rat lungworm</name>
    <dbReference type="NCBI Taxonomy" id="6313"/>
    <lineage>
        <taxon>Eukaryota</taxon>
        <taxon>Metazoa</taxon>
        <taxon>Ecdysozoa</taxon>
        <taxon>Nematoda</taxon>
        <taxon>Chromadorea</taxon>
        <taxon>Rhabditida</taxon>
        <taxon>Rhabditina</taxon>
        <taxon>Rhabditomorpha</taxon>
        <taxon>Strongyloidea</taxon>
        <taxon>Metastrongylidae</taxon>
        <taxon>Angiostrongylus</taxon>
    </lineage>
</organism>
<dbReference type="SMART" id="SM00404">
    <property type="entry name" value="PTPc_motif"/>
    <property type="match status" value="1"/>
</dbReference>
<dbReference type="PRINTS" id="PR00700">
    <property type="entry name" value="PRTYPHPHTASE"/>
</dbReference>
<dbReference type="PANTHER" id="PTHR19134">
    <property type="entry name" value="RECEPTOR-TYPE TYROSINE-PROTEIN PHOSPHATASE"/>
    <property type="match status" value="1"/>
</dbReference>
<accession>A0A0K0DNF6</accession>
<keyword evidence="3" id="KW-0378">Hydrolase</keyword>
<dbReference type="AlphaFoldDB" id="A0A0K0DNF6"/>
<dbReference type="EC" id="3.1.3.48" evidence="2"/>
<dbReference type="InterPro" id="IPR029021">
    <property type="entry name" value="Prot-tyrosine_phosphatase-like"/>
</dbReference>
<dbReference type="InterPro" id="IPR016130">
    <property type="entry name" value="Tyr_Pase_AS"/>
</dbReference>
<proteinExistence type="inferred from homology"/>
<dbReference type="PROSITE" id="PS50056">
    <property type="entry name" value="TYR_PHOSPHATASE_2"/>
    <property type="match status" value="1"/>
</dbReference>
<comment type="similarity">
    <text evidence="1">Belongs to the protein-tyrosine phosphatase family.</text>
</comment>
<evidence type="ECO:0000313" key="7">
    <source>
        <dbReference type="Proteomes" id="UP000035642"/>
    </source>
</evidence>
<protein>
    <recommendedName>
        <fullName evidence="2">protein-tyrosine-phosphatase</fullName>
        <ecNumber evidence="2">3.1.3.48</ecNumber>
    </recommendedName>
</protein>
<feature type="domain" description="Tyrosine specific protein phosphatases" evidence="6">
    <location>
        <begin position="172"/>
        <end position="263"/>
    </location>
</feature>
<reference evidence="8" key="2">
    <citation type="submission" date="2017-02" db="UniProtKB">
        <authorList>
            <consortium name="WormBaseParasite"/>
        </authorList>
    </citation>
    <scope>IDENTIFICATION</scope>
</reference>
<sequence length="334" mass="38463">MPLPNEDTDNSSVSDSRLSTTVCTSCHVSVASNKFGDINRHSFEDHDYIHANWVDGYREPKKFIITQAPLPHTTNQFWKMLWQEKCLVVVSMIQMFDVTGAEWTSTYIPKKTGETCKVEDINLVHCGTRCVRETYDATLIKVSYKEEERLLLHLCYFSWGYRGTPKNPTEVLNFISDINYNRELLIKQAVGAGWLKPNESSPITIHCLAGTARSAMVTALDICLRKLDDTARRKCGPLVDVEDVVLRLRTQRAMAIQVNEKIPFLSCFQQLQLQSSATACLSARNYKPEQYLFIHLAVFEYAVRQGYIPDEMYKEIDLEGFFYEKKQTEERQKK</sequence>
<evidence type="ECO:0000259" key="5">
    <source>
        <dbReference type="PROSITE" id="PS50055"/>
    </source>
</evidence>
<dbReference type="InterPro" id="IPR050348">
    <property type="entry name" value="Protein-Tyr_Phosphatase"/>
</dbReference>